<keyword evidence="6" id="KW-0808">Transferase</keyword>
<dbReference type="InterPro" id="IPR003660">
    <property type="entry name" value="HAMP_dom"/>
</dbReference>
<evidence type="ECO:0000256" key="6">
    <source>
        <dbReference type="ARBA" id="ARBA00022679"/>
    </source>
</evidence>
<dbReference type="SMART" id="SM00388">
    <property type="entry name" value="HisKA"/>
    <property type="match status" value="1"/>
</dbReference>
<dbReference type="PROSITE" id="PS50885">
    <property type="entry name" value="HAMP"/>
    <property type="match status" value="1"/>
</dbReference>
<proteinExistence type="predicted"/>
<dbReference type="SMART" id="SM00304">
    <property type="entry name" value="HAMP"/>
    <property type="match status" value="1"/>
</dbReference>
<keyword evidence="10" id="KW-0472">Membrane</keyword>
<dbReference type="InterPro" id="IPR050980">
    <property type="entry name" value="2C_sensor_his_kinase"/>
</dbReference>
<evidence type="ECO:0000256" key="8">
    <source>
        <dbReference type="ARBA" id="ARBA00022777"/>
    </source>
</evidence>
<dbReference type="SMART" id="SM00387">
    <property type="entry name" value="HATPase_c"/>
    <property type="match status" value="1"/>
</dbReference>
<keyword evidence="10" id="KW-0812">Transmembrane</keyword>
<dbReference type="InterPro" id="IPR036890">
    <property type="entry name" value="HATPase_C_sf"/>
</dbReference>
<evidence type="ECO:0000256" key="4">
    <source>
        <dbReference type="ARBA" id="ARBA00022475"/>
    </source>
</evidence>
<dbReference type="InterPro" id="IPR003661">
    <property type="entry name" value="HisK_dim/P_dom"/>
</dbReference>
<feature type="transmembrane region" description="Helical" evidence="10">
    <location>
        <begin position="196"/>
        <end position="220"/>
    </location>
</feature>
<dbReference type="Pfam" id="PF00512">
    <property type="entry name" value="HisKA"/>
    <property type="match status" value="1"/>
</dbReference>
<sequence>MGLLPRRAASQLVVLVIVMMLAAQGITFWIMVNERQGALQTAGLNTLLNRVGNAYSLVDVMAPEDRERALVALEDPMLTLSSDSVPALPTDVSTPFSEWLLSEGPLANLVPGSEALHTRILVDDDRCERGEDDDHEHDEHHYRGGDLIDEYHEDWRKRMRKMDCPPVLELSLELADGEWLNAVASPPQPSWLWLKAALMGAGITAILLVSAVLFAIRYILAPVRRLREAAQAFSRGNPRQLPEQGPDDIRDVIRAFNHMQVQVGRSQDEKARLLAALAHDLRTPVTAMRLRVEMLPEGEDRNRLLENLAEMQSLAEDTLEFIRGSASESGRRYDLSALLESLCDDLAEIGMPVSCNELPRCVLVGRPEAVRRAIRNLIENAVKYGEQADVSLSTESGWVSITIADHGPGIPGELREKVFEPFFRVEASRSRESGGAGLGLAIARTLILGMGGSISINDRKGGQGAIVTVRLPSGQ</sequence>
<comment type="catalytic activity">
    <reaction evidence="1">
        <text>ATP + protein L-histidine = ADP + protein N-phospho-L-histidine.</text>
        <dbReference type="EC" id="2.7.13.3"/>
    </reaction>
</comment>
<dbReference type="SUPFAM" id="SSF55874">
    <property type="entry name" value="ATPase domain of HSP90 chaperone/DNA topoisomerase II/histidine kinase"/>
    <property type="match status" value="1"/>
</dbReference>
<evidence type="ECO:0000256" key="10">
    <source>
        <dbReference type="SAM" id="Phobius"/>
    </source>
</evidence>
<dbReference type="InterPro" id="IPR005467">
    <property type="entry name" value="His_kinase_dom"/>
</dbReference>
<dbReference type="AlphaFoldDB" id="A0A1D9GM22"/>
<keyword evidence="9" id="KW-0067">ATP-binding</keyword>
<dbReference type="STRING" id="1874317.BKP64_10570"/>
<evidence type="ECO:0000256" key="1">
    <source>
        <dbReference type="ARBA" id="ARBA00000085"/>
    </source>
</evidence>
<keyword evidence="10" id="KW-1133">Transmembrane helix</keyword>
<keyword evidence="8 13" id="KW-0418">Kinase</keyword>
<keyword evidence="14" id="KW-1185">Reference proteome</keyword>
<reference evidence="13 14" key="1">
    <citation type="submission" date="2016-10" db="EMBL/GenBank/DDBJ databases">
        <title>Marinobacter salinus sp. nov., a moderately halophilic bacterium isolated from a tidal flat environment.</title>
        <authorList>
            <person name="Park S.-J."/>
        </authorList>
    </citation>
    <scope>NUCLEOTIDE SEQUENCE [LARGE SCALE GENOMIC DNA]</scope>
    <source>
        <strain evidence="13 14">Hb8</strain>
    </source>
</reference>
<feature type="domain" description="Histidine kinase" evidence="11">
    <location>
        <begin position="276"/>
        <end position="475"/>
    </location>
</feature>
<dbReference type="Gene3D" id="1.10.287.130">
    <property type="match status" value="1"/>
</dbReference>
<keyword evidence="4" id="KW-1003">Cell membrane</keyword>
<protein>
    <recommendedName>
        <fullName evidence="3">histidine kinase</fullName>
        <ecNumber evidence="3">2.7.13.3</ecNumber>
    </recommendedName>
</protein>
<comment type="subcellular location">
    <subcellularLocation>
        <location evidence="2">Cell membrane</location>
        <topology evidence="2">Multi-pass membrane protein</topology>
    </subcellularLocation>
</comment>
<evidence type="ECO:0000256" key="5">
    <source>
        <dbReference type="ARBA" id="ARBA00022553"/>
    </source>
</evidence>
<dbReference type="EC" id="2.7.13.3" evidence="3"/>
<feature type="domain" description="HAMP" evidence="12">
    <location>
        <begin position="217"/>
        <end position="268"/>
    </location>
</feature>
<dbReference type="SUPFAM" id="SSF47384">
    <property type="entry name" value="Homodimeric domain of signal transducing histidine kinase"/>
    <property type="match status" value="1"/>
</dbReference>
<evidence type="ECO:0000259" key="11">
    <source>
        <dbReference type="PROSITE" id="PS50109"/>
    </source>
</evidence>
<evidence type="ECO:0000256" key="9">
    <source>
        <dbReference type="ARBA" id="ARBA00022840"/>
    </source>
</evidence>
<keyword evidence="7" id="KW-0547">Nucleotide-binding</keyword>
<dbReference type="Pfam" id="PF00672">
    <property type="entry name" value="HAMP"/>
    <property type="match status" value="1"/>
</dbReference>
<dbReference type="Proteomes" id="UP000177445">
    <property type="component" value="Chromosome"/>
</dbReference>
<dbReference type="GO" id="GO:0005886">
    <property type="term" value="C:plasma membrane"/>
    <property type="evidence" value="ECO:0007669"/>
    <property type="project" value="UniProtKB-SubCell"/>
</dbReference>
<dbReference type="CDD" id="cd06225">
    <property type="entry name" value="HAMP"/>
    <property type="match status" value="1"/>
</dbReference>
<dbReference type="OrthoDB" id="9804645at2"/>
<gene>
    <name evidence="13" type="ORF">BKP64_10570</name>
</gene>
<evidence type="ECO:0000313" key="13">
    <source>
        <dbReference type="EMBL" id="AOY88574.1"/>
    </source>
</evidence>
<name>A0A1D9GM22_9GAMM</name>
<feature type="transmembrane region" description="Helical" evidence="10">
    <location>
        <begin position="12"/>
        <end position="32"/>
    </location>
</feature>
<dbReference type="InterPro" id="IPR036097">
    <property type="entry name" value="HisK_dim/P_sf"/>
</dbReference>
<dbReference type="KEGG" id="msq:BKP64_10570"/>
<evidence type="ECO:0000256" key="7">
    <source>
        <dbReference type="ARBA" id="ARBA00022741"/>
    </source>
</evidence>
<dbReference type="PROSITE" id="PS50109">
    <property type="entry name" value="HIS_KIN"/>
    <property type="match status" value="1"/>
</dbReference>
<dbReference type="GO" id="GO:0000155">
    <property type="term" value="F:phosphorelay sensor kinase activity"/>
    <property type="evidence" value="ECO:0007669"/>
    <property type="project" value="InterPro"/>
</dbReference>
<organism evidence="13 14">
    <name type="scientific">Marinobacter salinus</name>
    <dbReference type="NCBI Taxonomy" id="1874317"/>
    <lineage>
        <taxon>Bacteria</taxon>
        <taxon>Pseudomonadati</taxon>
        <taxon>Pseudomonadota</taxon>
        <taxon>Gammaproteobacteria</taxon>
        <taxon>Pseudomonadales</taxon>
        <taxon>Marinobacteraceae</taxon>
        <taxon>Marinobacter</taxon>
    </lineage>
</organism>
<evidence type="ECO:0000313" key="14">
    <source>
        <dbReference type="Proteomes" id="UP000177445"/>
    </source>
</evidence>
<evidence type="ECO:0000256" key="3">
    <source>
        <dbReference type="ARBA" id="ARBA00012438"/>
    </source>
</evidence>
<dbReference type="PRINTS" id="PR00344">
    <property type="entry name" value="BCTRLSENSOR"/>
</dbReference>
<dbReference type="CDD" id="cd00082">
    <property type="entry name" value="HisKA"/>
    <property type="match status" value="1"/>
</dbReference>
<dbReference type="Gene3D" id="3.30.565.10">
    <property type="entry name" value="Histidine kinase-like ATPase, C-terminal domain"/>
    <property type="match status" value="1"/>
</dbReference>
<keyword evidence="5" id="KW-0597">Phosphoprotein</keyword>
<dbReference type="Pfam" id="PF02518">
    <property type="entry name" value="HATPase_c"/>
    <property type="match status" value="1"/>
</dbReference>
<dbReference type="GO" id="GO:0005524">
    <property type="term" value="F:ATP binding"/>
    <property type="evidence" value="ECO:0007669"/>
    <property type="project" value="UniProtKB-KW"/>
</dbReference>
<evidence type="ECO:0000259" key="12">
    <source>
        <dbReference type="PROSITE" id="PS50885"/>
    </source>
</evidence>
<evidence type="ECO:0000256" key="2">
    <source>
        <dbReference type="ARBA" id="ARBA00004651"/>
    </source>
</evidence>
<dbReference type="PANTHER" id="PTHR44936:SF10">
    <property type="entry name" value="SENSOR PROTEIN RSTB"/>
    <property type="match status" value="1"/>
</dbReference>
<dbReference type="EMBL" id="CP017715">
    <property type="protein sequence ID" value="AOY88574.1"/>
    <property type="molecule type" value="Genomic_DNA"/>
</dbReference>
<dbReference type="PANTHER" id="PTHR44936">
    <property type="entry name" value="SENSOR PROTEIN CREC"/>
    <property type="match status" value="1"/>
</dbReference>
<dbReference type="InterPro" id="IPR004358">
    <property type="entry name" value="Sig_transdc_His_kin-like_C"/>
</dbReference>
<dbReference type="InterPro" id="IPR003594">
    <property type="entry name" value="HATPase_dom"/>
</dbReference>
<accession>A0A1D9GM22</accession>
<dbReference type="RefSeq" id="WP_070969548.1">
    <property type="nucleotide sequence ID" value="NZ_CP017715.1"/>
</dbReference>